<dbReference type="VEuPathDB" id="FungiDB:AAP_03670"/>
<dbReference type="AlphaFoldDB" id="A0A167XWY0"/>
<dbReference type="Proteomes" id="UP000242877">
    <property type="component" value="Unassembled WGS sequence"/>
</dbReference>
<keyword evidence="3" id="KW-0812">Transmembrane</keyword>
<dbReference type="GO" id="GO:0016020">
    <property type="term" value="C:membrane"/>
    <property type="evidence" value="ECO:0007669"/>
    <property type="project" value="UniProtKB-SubCell"/>
</dbReference>
<evidence type="ECO:0000256" key="5">
    <source>
        <dbReference type="ARBA" id="ARBA00023136"/>
    </source>
</evidence>
<comment type="similarity">
    <text evidence="2">Belongs to the FUN14 family.</text>
</comment>
<evidence type="ECO:0000256" key="2">
    <source>
        <dbReference type="ARBA" id="ARBA00009160"/>
    </source>
</evidence>
<keyword evidence="7" id="KW-1185">Reference proteome</keyword>
<reference evidence="6 7" key="1">
    <citation type="journal article" date="2016" name="Genome Biol. Evol.">
        <title>Divergent and convergent evolution of fungal pathogenicity.</title>
        <authorList>
            <person name="Shang Y."/>
            <person name="Xiao G."/>
            <person name="Zheng P."/>
            <person name="Cen K."/>
            <person name="Zhan S."/>
            <person name="Wang C."/>
        </authorList>
    </citation>
    <scope>NUCLEOTIDE SEQUENCE [LARGE SCALE GENOMIC DNA]</scope>
    <source>
        <strain evidence="6 7">ARSEF 7405</strain>
    </source>
</reference>
<sequence length="160" mass="17938">MSHSILFRLPYRPLILTSVAGLTWGTAVYSHSRRFPIRCDAAPRPAPAYTNRYPDERLSIENRIITPNFVKQVTLGSVAGFGLGLTLRIFSKALTFGVGVGILFFQWLASKGYHIFPSQWLEKKIRGVRLGHILEENAPFKLSIASTMLLTTFGRLEADD</sequence>
<dbReference type="InterPro" id="IPR007014">
    <property type="entry name" value="FUN14"/>
</dbReference>
<evidence type="ECO:0000313" key="7">
    <source>
        <dbReference type="Proteomes" id="UP000242877"/>
    </source>
</evidence>
<protein>
    <submittedName>
        <fullName evidence="6">FUN14-like protein</fullName>
    </submittedName>
</protein>
<keyword evidence="4" id="KW-1133">Transmembrane helix</keyword>
<comment type="subcellular location">
    <subcellularLocation>
        <location evidence="1">Membrane</location>
    </subcellularLocation>
</comment>
<comment type="caution">
    <text evidence="6">The sequence shown here is derived from an EMBL/GenBank/DDBJ whole genome shotgun (WGS) entry which is preliminary data.</text>
</comment>
<dbReference type="EMBL" id="AZGZ01000016">
    <property type="protein sequence ID" value="KZZ90575.1"/>
    <property type="molecule type" value="Genomic_DNA"/>
</dbReference>
<evidence type="ECO:0000256" key="1">
    <source>
        <dbReference type="ARBA" id="ARBA00004370"/>
    </source>
</evidence>
<name>A0A167XWY0_9EURO</name>
<evidence type="ECO:0000256" key="3">
    <source>
        <dbReference type="ARBA" id="ARBA00022692"/>
    </source>
</evidence>
<dbReference type="Pfam" id="PF04930">
    <property type="entry name" value="FUN14"/>
    <property type="match status" value="1"/>
</dbReference>
<gene>
    <name evidence="6" type="ORF">AAP_03670</name>
</gene>
<evidence type="ECO:0000313" key="6">
    <source>
        <dbReference type="EMBL" id="KZZ90575.1"/>
    </source>
</evidence>
<proteinExistence type="inferred from homology"/>
<organism evidence="6 7">
    <name type="scientific">Ascosphaera apis ARSEF 7405</name>
    <dbReference type="NCBI Taxonomy" id="392613"/>
    <lineage>
        <taxon>Eukaryota</taxon>
        <taxon>Fungi</taxon>
        <taxon>Dikarya</taxon>
        <taxon>Ascomycota</taxon>
        <taxon>Pezizomycotina</taxon>
        <taxon>Eurotiomycetes</taxon>
        <taxon>Eurotiomycetidae</taxon>
        <taxon>Onygenales</taxon>
        <taxon>Ascosphaeraceae</taxon>
        <taxon>Ascosphaera</taxon>
    </lineage>
</organism>
<dbReference type="OrthoDB" id="3990500at2759"/>
<keyword evidence="5" id="KW-0472">Membrane</keyword>
<accession>A0A167XWY0</accession>
<evidence type="ECO:0000256" key="4">
    <source>
        <dbReference type="ARBA" id="ARBA00022989"/>
    </source>
</evidence>